<proteinExistence type="predicted"/>
<dbReference type="RefSeq" id="WP_332081676.1">
    <property type="nucleotide sequence ID" value="NZ_JAZHYN010000021.1"/>
</dbReference>
<feature type="transmembrane region" description="Helical" evidence="1">
    <location>
        <begin position="529"/>
        <end position="548"/>
    </location>
</feature>
<dbReference type="SUPFAM" id="SSF82714">
    <property type="entry name" value="Multidrug efflux transporter AcrB TolC docking domain, DN and DC subdomains"/>
    <property type="match status" value="2"/>
</dbReference>
<dbReference type="SUPFAM" id="SSF82866">
    <property type="entry name" value="Multidrug efflux transporter AcrB transmembrane domain"/>
    <property type="match status" value="2"/>
</dbReference>
<feature type="transmembrane region" description="Helical" evidence="1">
    <location>
        <begin position="958"/>
        <end position="980"/>
    </location>
</feature>
<dbReference type="InterPro" id="IPR027463">
    <property type="entry name" value="AcrB_DN_DC_subdom"/>
</dbReference>
<dbReference type="Gene3D" id="1.20.1640.10">
    <property type="entry name" value="Multidrug efflux transporter AcrB transmembrane domain"/>
    <property type="match status" value="2"/>
</dbReference>
<dbReference type="Gene3D" id="3.30.70.1320">
    <property type="entry name" value="Multidrug efflux transporter AcrB pore domain like"/>
    <property type="match status" value="1"/>
</dbReference>
<dbReference type="Pfam" id="PF00873">
    <property type="entry name" value="ACR_tran"/>
    <property type="match status" value="1"/>
</dbReference>
<dbReference type="PANTHER" id="PTHR32063:SF21">
    <property type="entry name" value="MULTIDRUG RESISTANCE PROTEIN MDTB"/>
    <property type="match status" value="1"/>
</dbReference>
<feature type="transmembrane region" description="Helical" evidence="1">
    <location>
        <begin position="986"/>
        <end position="1012"/>
    </location>
</feature>
<feature type="transmembrane region" description="Helical" evidence="1">
    <location>
        <begin position="336"/>
        <end position="353"/>
    </location>
</feature>
<dbReference type="SUPFAM" id="SSF82693">
    <property type="entry name" value="Multidrug efflux transporter AcrB pore domain, PN1, PN2, PC1 and PC2 subdomains"/>
    <property type="match status" value="3"/>
</dbReference>
<keyword evidence="3" id="KW-1185">Reference proteome</keyword>
<name>A0ABU7XHZ8_9HYPH</name>
<dbReference type="InterPro" id="IPR001036">
    <property type="entry name" value="Acrflvin-R"/>
</dbReference>
<feature type="transmembrane region" description="Helical" evidence="1">
    <location>
        <begin position="359"/>
        <end position="380"/>
    </location>
</feature>
<dbReference type="Gene3D" id="3.30.70.1430">
    <property type="entry name" value="Multidrug efflux transporter AcrB pore domain"/>
    <property type="match status" value="2"/>
</dbReference>
<gene>
    <name evidence="2" type="ORF">V3H18_08940</name>
</gene>
<feature type="transmembrane region" description="Helical" evidence="1">
    <location>
        <begin position="857"/>
        <end position="875"/>
    </location>
</feature>
<feature type="transmembrane region" description="Helical" evidence="1">
    <location>
        <begin position="431"/>
        <end position="451"/>
    </location>
</feature>
<feature type="transmembrane region" description="Helical" evidence="1">
    <location>
        <begin position="463"/>
        <end position="486"/>
    </location>
</feature>
<dbReference type="PANTHER" id="PTHR32063">
    <property type="match status" value="1"/>
</dbReference>
<dbReference type="PRINTS" id="PR00702">
    <property type="entry name" value="ACRIFLAVINRP"/>
</dbReference>
<organism evidence="2 3">
    <name type="scientific">Methylocystis borbori</name>
    <dbReference type="NCBI Taxonomy" id="3118750"/>
    <lineage>
        <taxon>Bacteria</taxon>
        <taxon>Pseudomonadati</taxon>
        <taxon>Pseudomonadota</taxon>
        <taxon>Alphaproteobacteria</taxon>
        <taxon>Hyphomicrobiales</taxon>
        <taxon>Methylocystaceae</taxon>
        <taxon>Methylocystis</taxon>
    </lineage>
</organism>
<dbReference type="EMBL" id="JAZHYN010000021">
    <property type="protein sequence ID" value="MEF3366657.1"/>
    <property type="molecule type" value="Genomic_DNA"/>
</dbReference>
<comment type="caution">
    <text evidence="2">The sequence shown here is derived from an EMBL/GenBank/DDBJ whole genome shotgun (WGS) entry which is preliminary data.</text>
</comment>
<sequence length="1025" mass="110518">MNISTPFILRPIATFLLMLALFVGGMTAYFLLPIAAMPEIEFPTIAVTANLPGADPETMAASVAQPLERQFAALPGITQITSTSILGFTQVTLQFDLSRPIDGAASDVQAAITAAQGNLPKNLPNPPTYRKVNPADSPILILGLTSDALPIETVDQYADLNLARQISTMLGVGQVVIFGQQTYAPTVKVNPAALAWRGVGLDEVANAVSTSSAQLPVGTLQGPDRAYQIGTNGQLFSPTDIGQVIVTYRSGAPVRLNQVADVVVGPQDSLQAGWVKEQRGEMIGIWRQPGANTLALVDSIKAALPQLKRGIPASVNLSVVSDRSILIRESFEDVKWTLIAAVILVIVVIFAFLRNLGATAIPSVTVPLSLVGTFAVMYVMGYTLDNLSLMGLTLAVGLVVDDAIVMVENIYRYLEEGLDRKAAAIEGAQEIGFTIVSITISLVAVFIPILFMSGIVGRLFREFGVVVSSAVALSAVIALTLSPMMASLLLTNPKSHRHGRLYEHSERAFDWAIAQYIKGLEFTLRHQPATMALNIVLIVAFGWMFYVMPKGFFPQEDTGIVFGVTQADQDISFEGMSRRQAEVAAIIARDPDVESFGSFIGGGGSSGTNSGRFFIQLKPYSERTASADGVIARLRAKFAQIPGVLTFLQSIQNIRIGARLTATQYQFTLRDSDLAELNEWAPQVLARMQTLPGLHDVASDQQAGGFRLMINIDRDAAARLGVNVTGIQQTLYDSFGKPFIAQLYGSTNTYRVVLEVEKQYQTSESALSRIYVRSSNDKLIPIRQFATLEPMQAPIAINHENQVPSVTISFNLAPKKSLGDAVDAVQNALVEMGAPISLQGSFSGTAREFQRSLATQPLLIGAALFVVYIVLGVLYESFVHPITILLSLPSAAVGAVFFLYVFGFDLTMMAIIGLVMLIGIVKKNAIMMIDFAIERTRGGHMRPEEAIHEAAILRFRPILMTTMAAVFVTLPLAVGIGAGADLRQPLGVAVVGGLLVSQALTMFTTPVTYLYMERLSHWISGKRGT</sequence>
<protein>
    <submittedName>
        <fullName evidence="2">Efflux RND transporter permease subunit</fullName>
    </submittedName>
</protein>
<accession>A0ABU7XHZ8</accession>
<reference evidence="2 3" key="1">
    <citation type="submission" date="2024-02" db="EMBL/GenBank/DDBJ databases">
        <authorList>
            <person name="Grouzdev D."/>
        </authorList>
    </citation>
    <scope>NUCLEOTIDE SEQUENCE [LARGE SCALE GENOMIC DNA]</scope>
    <source>
        <strain evidence="2 3">9N</strain>
    </source>
</reference>
<keyword evidence="1" id="KW-0472">Membrane</keyword>
<feature type="transmembrane region" description="Helical" evidence="1">
    <location>
        <begin position="12"/>
        <end position="32"/>
    </location>
</feature>
<dbReference type="Gene3D" id="3.30.70.1440">
    <property type="entry name" value="Multidrug efflux transporter AcrB pore domain"/>
    <property type="match status" value="1"/>
</dbReference>
<evidence type="ECO:0000313" key="2">
    <source>
        <dbReference type="EMBL" id="MEF3366657.1"/>
    </source>
</evidence>
<keyword evidence="1" id="KW-0812">Transmembrane</keyword>
<evidence type="ECO:0000313" key="3">
    <source>
        <dbReference type="Proteomes" id="UP001350748"/>
    </source>
</evidence>
<feature type="transmembrane region" description="Helical" evidence="1">
    <location>
        <begin position="895"/>
        <end position="921"/>
    </location>
</feature>
<keyword evidence="1" id="KW-1133">Transmembrane helix</keyword>
<dbReference type="Proteomes" id="UP001350748">
    <property type="component" value="Unassembled WGS sequence"/>
</dbReference>
<dbReference type="Gene3D" id="3.30.2090.10">
    <property type="entry name" value="Multidrug efflux transporter AcrB TolC docking domain, DN and DC subdomains"/>
    <property type="match status" value="2"/>
</dbReference>
<evidence type="ECO:0000256" key="1">
    <source>
        <dbReference type="SAM" id="Phobius"/>
    </source>
</evidence>